<keyword evidence="2" id="KW-1185">Reference proteome</keyword>
<proteinExistence type="predicted"/>
<reference evidence="1 2" key="1">
    <citation type="submission" date="2021-07" db="EMBL/GenBank/DDBJ databases">
        <title>Actinomadura sp. PM05-2 isolated from lichen.</title>
        <authorList>
            <person name="Somphong A."/>
            <person name="Phongsopitanun W."/>
            <person name="Tanasupawat S."/>
            <person name="Peongsungnone V."/>
        </authorList>
    </citation>
    <scope>NUCLEOTIDE SEQUENCE [LARGE SCALE GENOMIC DNA]</scope>
    <source>
        <strain evidence="1 2">PM05-2</strain>
    </source>
</reference>
<organism evidence="1 2">
    <name type="scientific">Actinomadura parmotrematis</name>
    <dbReference type="NCBI Taxonomy" id="2864039"/>
    <lineage>
        <taxon>Bacteria</taxon>
        <taxon>Bacillati</taxon>
        <taxon>Actinomycetota</taxon>
        <taxon>Actinomycetes</taxon>
        <taxon>Streptosporangiales</taxon>
        <taxon>Thermomonosporaceae</taxon>
        <taxon>Actinomadura</taxon>
    </lineage>
</organism>
<name>A0ABS7FUD5_9ACTN</name>
<dbReference type="Proteomes" id="UP000774570">
    <property type="component" value="Unassembled WGS sequence"/>
</dbReference>
<sequence length="180" mass="18556">MSQWDSGALSRLRAAAYHRDGAAAVALLRDRPLGPVLQYAGDVLVAAVEAGTEGAAGLARKALVELDGRGEPGDVELAAEVAAALGCPRRDALPGLAVDLTALAVALGQEIGSAPWILDLERGDLLEPDEPLEDGGLGDVRERYVAVPALGPEPGGEEAARGRARRWLAGLGLRAVSRSL</sequence>
<dbReference type="RefSeq" id="WP_220167236.1">
    <property type="nucleotide sequence ID" value="NZ_JAIBOA010000009.1"/>
</dbReference>
<evidence type="ECO:0000313" key="2">
    <source>
        <dbReference type="Proteomes" id="UP000774570"/>
    </source>
</evidence>
<accession>A0ABS7FUD5</accession>
<dbReference type="EMBL" id="JAIBOA010000009">
    <property type="protein sequence ID" value="MBW8484009.1"/>
    <property type="molecule type" value="Genomic_DNA"/>
</dbReference>
<protein>
    <submittedName>
        <fullName evidence="1">Uncharacterized protein</fullName>
    </submittedName>
</protein>
<comment type="caution">
    <text evidence="1">The sequence shown here is derived from an EMBL/GenBank/DDBJ whole genome shotgun (WGS) entry which is preliminary data.</text>
</comment>
<evidence type="ECO:0000313" key="1">
    <source>
        <dbReference type="EMBL" id="MBW8484009.1"/>
    </source>
</evidence>
<gene>
    <name evidence="1" type="ORF">K1Y72_16600</name>
</gene>